<accession>A0AAP0PDZ9</accession>
<name>A0AAP0PDZ9_9MAGN</name>
<evidence type="ECO:0000313" key="1">
    <source>
        <dbReference type="EMBL" id="KAK9137170.1"/>
    </source>
</evidence>
<proteinExistence type="predicted"/>
<dbReference type="EMBL" id="JBBNAE010000003">
    <property type="protein sequence ID" value="KAK9137170.1"/>
    <property type="molecule type" value="Genomic_DNA"/>
</dbReference>
<reference evidence="1 2" key="1">
    <citation type="submission" date="2024-01" db="EMBL/GenBank/DDBJ databases">
        <title>Genome assemblies of Stephania.</title>
        <authorList>
            <person name="Yang L."/>
        </authorList>
    </citation>
    <scope>NUCLEOTIDE SEQUENCE [LARGE SCALE GENOMIC DNA]</scope>
    <source>
        <strain evidence="1">QJT</strain>
        <tissue evidence="1">Leaf</tissue>
    </source>
</reference>
<evidence type="ECO:0000313" key="2">
    <source>
        <dbReference type="Proteomes" id="UP001417504"/>
    </source>
</evidence>
<organism evidence="1 2">
    <name type="scientific">Stephania japonica</name>
    <dbReference type="NCBI Taxonomy" id="461633"/>
    <lineage>
        <taxon>Eukaryota</taxon>
        <taxon>Viridiplantae</taxon>
        <taxon>Streptophyta</taxon>
        <taxon>Embryophyta</taxon>
        <taxon>Tracheophyta</taxon>
        <taxon>Spermatophyta</taxon>
        <taxon>Magnoliopsida</taxon>
        <taxon>Ranunculales</taxon>
        <taxon>Menispermaceae</taxon>
        <taxon>Menispermoideae</taxon>
        <taxon>Cissampelideae</taxon>
        <taxon>Stephania</taxon>
    </lineage>
</organism>
<protein>
    <submittedName>
        <fullName evidence="1">Uncharacterized protein</fullName>
    </submittedName>
</protein>
<keyword evidence="2" id="KW-1185">Reference proteome</keyword>
<sequence length="51" mass="5893">MAIKASINENEHNLDYGPCMHNFHFTYSNQEVAQWTKGPSFSCPKNTRIFS</sequence>
<dbReference type="Proteomes" id="UP001417504">
    <property type="component" value="Unassembled WGS sequence"/>
</dbReference>
<comment type="caution">
    <text evidence="1">The sequence shown here is derived from an EMBL/GenBank/DDBJ whole genome shotgun (WGS) entry which is preliminary data.</text>
</comment>
<gene>
    <name evidence="1" type="ORF">Sjap_007764</name>
</gene>
<dbReference type="AlphaFoldDB" id="A0AAP0PDZ9"/>